<dbReference type="AlphaFoldDB" id="A0A0K9Q447"/>
<feature type="region of interest" description="Disordered" evidence="1">
    <location>
        <begin position="48"/>
        <end position="100"/>
    </location>
</feature>
<name>A0A0K9Q447_ZOSMR</name>
<feature type="compositionally biased region" description="Low complexity" evidence="1">
    <location>
        <begin position="51"/>
        <end position="65"/>
    </location>
</feature>
<dbReference type="Proteomes" id="UP000036987">
    <property type="component" value="Unassembled WGS sequence"/>
</dbReference>
<evidence type="ECO:0000313" key="3">
    <source>
        <dbReference type="Proteomes" id="UP000036987"/>
    </source>
</evidence>
<organism evidence="2 3">
    <name type="scientific">Zostera marina</name>
    <name type="common">Eelgrass</name>
    <dbReference type="NCBI Taxonomy" id="29655"/>
    <lineage>
        <taxon>Eukaryota</taxon>
        <taxon>Viridiplantae</taxon>
        <taxon>Streptophyta</taxon>
        <taxon>Embryophyta</taxon>
        <taxon>Tracheophyta</taxon>
        <taxon>Spermatophyta</taxon>
        <taxon>Magnoliopsida</taxon>
        <taxon>Liliopsida</taxon>
        <taxon>Zosteraceae</taxon>
        <taxon>Zostera</taxon>
    </lineage>
</organism>
<feature type="compositionally biased region" description="Basic and acidic residues" evidence="1">
    <location>
        <begin position="66"/>
        <end position="83"/>
    </location>
</feature>
<reference evidence="3" key="1">
    <citation type="journal article" date="2016" name="Nature">
        <title>The genome of the seagrass Zostera marina reveals angiosperm adaptation to the sea.</title>
        <authorList>
            <person name="Olsen J.L."/>
            <person name="Rouze P."/>
            <person name="Verhelst B."/>
            <person name="Lin Y.-C."/>
            <person name="Bayer T."/>
            <person name="Collen J."/>
            <person name="Dattolo E."/>
            <person name="De Paoli E."/>
            <person name="Dittami S."/>
            <person name="Maumus F."/>
            <person name="Michel G."/>
            <person name="Kersting A."/>
            <person name="Lauritano C."/>
            <person name="Lohaus R."/>
            <person name="Toepel M."/>
            <person name="Tonon T."/>
            <person name="Vanneste K."/>
            <person name="Amirebrahimi M."/>
            <person name="Brakel J."/>
            <person name="Bostroem C."/>
            <person name="Chovatia M."/>
            <person name="Grimwood J."/>
            <person name="Jenkins J.W."/>
            <person name="Jueterbock A."/>
            <person name="Mraz A."/>
            <person name="Stam W.T."/>
            <person name="Tice H."/>
            <person name="Bornberg-Bauer E."/>
            <person name="Green P.J."/>
            <person name="Pearson G.A."/>
            <person name="Procaccini G."/>
            <person name="Duarte C.M."/>
            <person name="Schmutz J."/>
            <person name="Reusch T.B.H."/>
            <person name="Van de Peer Y."/>
        </authorList>
    </citation>
    <scope>NUCLEOTIDE SEQUENCE [LARGE SCALE GENOMIC DNA]</scope>
    <source>
        <strain evidence="3">cv. Finnish</strain>
    </source>
</reference>
<feature type="compositionally biased region" description="Polar residues" evidence="1">
    <location>
        <begin position="168"/>
        <end position="185"/>
    </location>
</feature>
<protein>
    <submittedName>
        <fullName evidence="2">Uncharacterized protein</fullName>
    </submittedName>
</protein>
<dbReference type="EMBL" id="LFYR01000112">
    <property type="protein sequence ID" value="KMZ75954.1"/>
    <property type="molecule type" value="Genomic_DNA"/>
</dbReference>
<evidence type="ECO:0000313" key="2">
    <source>
        <dbReference type="EMBL" id="KMZ75954.1"/>
    </source>
</evidence>
<feature type="region of interest" description="Disordered" evidence="1">
    <location>
        <begin position="147"/>
        <end position="185"/>
    </location>
</feature>
<evidence type="ECO:0000256" key="1">
    <source>
        <dbReference type="SAM" id="MobiDB-lite"/>
    </source>
</evidence>
<keyword evidence="3" id="KW-1185">Reference proteome</keyword>
<accession>A0A0K9Q447</accession>
<comment type="caution">
    <text evidence="2">The sequence shown here is derived from an EMBL/GenBank/DDBJ whole genome shotgun (WGS) entry which is preliminary data.</text>
</comment>
<gene>
    <name evidence="2" type="ORF">ZOSMA_109G00480</name>
</gene>
<proteinExistence type="predicted"/>
<sequence length="185" mass="20804">MDKCRDSVLHRKKTNEPSKLYIDGCVLCLMVFVDGISFEKRLNLTEQTHNSDGLSGTGSSSSTSDDGSRSEKNYVEQEMRSVDNELDESAKRRKLKGKAVMIHDSKKKTLPRLSYAKKNLVLEKREKQKAEVEAMYQKIFGKIVTARTPKKPKKKKSPQEFAILRCSSRLSANSGTSSEPSPDSK</sequence>